<dbReference type="PANTHER" id="PTHR11439:SF524">
    <property type="entry name" value="RNA-DIRECTED DNA POLYMERASE, PROTEIN KINASE RLK-PELLE-DLSV FAMILY"/>
    <property type="match status" value="1"/>
</dbReference>
<gene>
    <name evidence="3" type="ORF">L3X38_030954</name>
</gene>
<name>A0AAD4VCQ0_PRUDU</name>
<dbReference type="EMBL" id="JAJFAZ020000006">
    <property type="protein sequence ID" value="KAI5321882.1"/>
    <property type="molecule type" value="Genomic_DNA"/>
</dbReference>
<accession>A0AAD4VCQ0</accession>
<dbReference type="InterPro" id="IPR043502">
    <property type="entry name" value="DNA/RNA_pol_sf"/>
</dbReference>
<dbReference type="PANTHER" id="PTHR11439">
    <property type="entry name" value="GAG-POL-RELATED RETROTRANSPOSON"/>
    <property type="match status" value="1"/>
</dbReference>
<evidence type="ECO:0000313" key="3">
    <source>
        <dbReference type="EMBL" id="KAI5321882.1"/>
    </source>
</evidence>
<evidence type="ECO:0000259" key="2">
    <source>
        <dbReference type="Pfam" id="PF25597"/>
    </source>
</evidence>
<comment type="caution">
    <text evidence="3">The sequence shown here is derived from an EMBL/GenBank/DDBJ whole genome shotgun (WGS) entry which is preliminary data.</text>
</comment>
<sequence length="619" mass="70504">MPSQALKHQAPYFRLYGKQPELHSLRIFGTAVYPYLRPYNVHKFQPRTTQYVFLGYSSGYKGVLCYDIVTDKLPQSHHLLIQHHLLLLCNHGGSDSVLVPEVHYSPLGDHHLPVSPPHEHSSLGTSLSDSLPLNPINIHPMHTRLRDGIVQKKQFPDYVGYYTCLNAHIELDEPANYKVASFPPQWKQAMQEEIDALHMQGTWSLVPNPGDKNIVGSKWIYKIKRNSDGSIARHKARLVAQGFSQEQGLDFSETFSPVVRHTTVRLILSLAAMNKWQLRQLDVENAFLHGDLEEEVFMKQPQGFADPRYPDFVCKLKKSLYGLKQAPRAWNAKFTRYLPAIGSNEKMVQVVVDELSSVFEMKDLGKLKFFLGLQVSHGSNGDIFVNQFKYAKELLYKAGMNSCRACSTPCKPHMQTRSCLFCQLSVPIHESNDFHWYLVKRILRYVQGTLAFGLSFTAGDMNLSAYSDADWAGDINTRRSTTGFVIFLGSNPISWQSKKQGSVSRSSTEAEYRALANTTADLAWIRQVLKDFKLYLPYPPIAYCDNLSALALSSNPVYHSRIKHLDIDFHFVRERAQKKDLLVQYVSTDEQLADVFTKGLHGPIFSQHCAHLRLREFPK</sequence>
<evidence type="ECO:0008006" key="5">
    <source>
        <dbReference type="Google" id="ProtNLM"/>
    </source>
</evidence>
<feature type="domain" description="Retroviral polymerase SH3-like" evidence="2">
    <location>
        <begin position="32"/>
        <end position="78"/>
    </location>
</feature>
<evidence type="ECO:0000259" key="1">
    <source>
        <dbReference type="Pfam" id="PF07727"/>
    </source>
</evidence>
<proteinExistence type="predicted"/>
<dbReference type="InterPro" id="IPR013103">
    <property type="entry name" value="RVT_2"/>
</dbReference>
<dbReference type="SUPFAM" id="SSF56672">
    <property type="entry name" value="DNA/RNA polymerases"/>
    <property type="match status" value="1"/>
</dbReference>
<dbReference type="Pfam" id="PF25597">
    <property type="entry name" value="SH3_retrovirus"/>
    <property type="match status" value="1"/>
</dbReference>
<organism evidence="3 4">
    <name type="scientific">Prunus dulcis</name>
    <name type="common">Almond</name>
    <name type="synonym">Amygdalus dulcis</name>
    <dbReference type="NCBI Taxonomy" id="3755"/>
    <lineage>
        <taxon>Eukaryota</taxon>
        <taxon>Viridiplantae</taxon>
        <taxon>Streptophyta</taxon>
        <taxon>Embryophyta</taxon>
        <taxon>Tracheophyta</taxon>
        <taxon>Spermatophyta</taxon>
        <taxon>Magnoliopsida</taxon>
        <taxon>eudicotyledons</taxon>
        <taxon>Gunneridae</taxon>
        <taxon>Pentapetalae</taxon>
        <taxon>rosids</taxon>
        <taxon>fabids</taxon>
        <taxon>Rosales</taxon>
        <taxon>Rosaceae</taxon>
        <taxon>Amygdaloideae</taxon>
        <taxon>Amygdaleae</taxon>
        <taxon>Prunus</taxon>
    </lineage>
</organism>
<keyword evidence="4" id="KW-1185">Reference proteome</keyword>
<dbReference type="Proteomes" id="UP001054821">
    <property type="component" value="Chromosome 6"/>
</dbReference>
<feature type="domain" description="Reverse transcriptase Ty1/copia-type" evidence="1">
    <location>
        <begin position="342"/>
        <end position="410"/>
    </location>
</feature>
<dbReference type="Pfam" id="PF07727">
    <property type="entry name" value="RVT_2"/>
    <property type="match status" value="2"/>
</dbReference>
<feature type="domain" description="Reverse transcriptase Ty1/copia-type" evidence="1">
    <location>
        <begin position="202"/>
        <end position="338"/>
    </location>
</feature>
<dbReference type="CDD" id="cd09272">
    <property type="entry name" value="RNase_HI_RT_Ty1"/>
    <property type="match status" value="1"/>
</dbReference>
<dbReference type="AlphaFoldDB" id="A0AAD4VCQ0"/>
<reference evidence="3 4" key="1">
    <citation type="journal article" date="2022" name="G3 (Bethesda)">
        <title>Whole-genome sequence and methylome profiling of the almond [Prunus dulcis (Mill.) D.A. Webb] cultivar 'Nonpareil'.</title>
        <authorList>
            <person name="D'Amico-Willman K.M."/>
            <person name="Ouma W.Z."/>
            <person name="Meulia T."/>
            <person name="Sideli G.M."/>
            <person name="Gradziel T.M."/>
            <person name="Fresnedo-Ramirez J."/>
        </authorList>
    </citation>
    <scope>NUCLEOTIDE SEQUENCE [LARGE SCALE GENOMIC DNA]</scope>
    <source>
        <strain evidence="3">Clone GOH B32 T37-40</strain>
    </source>
</reference>
<evidence type="ECO:0000313" key="4">
    <source>
        <dbReference type="Proteomes" id="UP001054821"/>
    </source>
</evidence>
<protein>
    <recommendedName>
        <fullName evidence="5">Transposable element protein</fullName>
    </recommendedName>
</protein>
<dbReference type="InterPro" id="IPR057670">
    <property type="entry name" value="SH3_retrovirus"/>
</dbReference>